<dbReference type="AlphaFoldDB" id="A0A7C1XNL5"/>
<dbReference type="EMBL" id="DSJL01000011">
    <property type="protein sequence ID" value="HEF65310.1"/>
    <property type="molecule type" value="Genomic_DNA"/>
</dbReference>
<proteinExistence type="predicted"/>
<protein>
    <submittedName>
        <fullName evidence="1">Uncharacterized protein</fullName>
    </submittedName>
</protein>
<name>A0A7C1XNL5_THERO</name>
<organism evidence="1">
    <name type="scientific">Thermomicrobium roseum</name>
    <dbReference type="NCBI Taxonomy" id="500"/>
    <lineage>
        <taxon>Bacteria</taxon>
        <taxon>Pseudomonadati</taxon>
        <taxon>Thermomicrobiota</taxon>
        <taxon>Thermomicrobia</taxon>
        <taxon>Thermomicrobiales</taxon>
        <taxon>Thermomicrobiaceae</taxon>
        <taxon>Thermomicrobium</taxon>
    </lineage>
</organism>
<gene>
    <name evidence="1" type="ORF">ENP47_06910</name>
</gene>
<comment type="caution">
    <text evidence="1">The sequence shown here is derived from an EMBL/GenBank/DDBJ whole genome shotgun (WGS) entry which is preliminary data.</text>
</comment>
<evidence type="ECO:0000313" key="1">
    <source>
        <dbReference type="EMBL" id="HEF65310.1"/>
    </source>
</evidence>
<reference evidence="1" key="1">
    <citation type="journal article" date="2020" name="mSystems">
        <title>Genome- and Community-Level Interaction Insights into Carbon Utilization and Element Cycling Functions of Hydrothermarchaeota in Hydrothermal Sediment.</title>
        <authorList>
            <person name="Zhou Z."/>
            <person name="Liu Y."/>
            <person name="Xu W."/>
            <person name="Pan J."/>
            <person name="Luo Z.H."/>
            <person name="Li M."/>
        </authorList>
    </citation>
    <scope>NUCLEOTIDE SEQUENCE [LARGE SCALE GENOMIC DNA]</scope>
    <source>
        <strain evidence="1">SpSt-222</strain>
    </source>
</reference>
<accession>A0A7C1XNL5</accession>
<sequence>MKQVRKGVVLRREDLHVFEVDPSLMTRVPQDVSDAEQARIVRNRWEYLDWMHRHFAQRTILLSEVADVPAHGPGHGHS</sequence>